<keyword evidence="11" id="KW-1185">Reference proteome</keyword>
<keyword evidence="5 8" id="KW-0812">Transmembrane</keyword>
<feature type="transmembrane region" description="Helical" evidence="8">
    <location>
        <begin position="127"/>
        <end position="148"/>
    </location>
</feature>
<evidence type="ECO:0000313" key="10">
    <source>
        <dbReference type="EMBL" id="CTQ72357.1"/>
    </source>
</evidence>
<dbReference type="GO" id="GO:0055085">
    <property type="term" value="P:transmembrane transport"/>
    <property type="evidence" value="ECO:0007669"/>
    <property type="project" value="InterPro"/>
</dbReference>
<dbReference type="EMBL" id="CXWC01000011">
    <property type="protein sequence ID" value="CTQ72357.1"/>
    <property type="molecule type" value="Genomic_DNA"/>
</dbReference>
<name>A0A0M6ZR21_9HYPH</name>
<feature type="transmembrane region" description="Helical" evidence="8">
    <location>
        <begin position="235"/>
        <end position="255"/>
    </location>
</feature>
<dbReference type="PANTHER" id="PTHR43848:SF2">
    <property type="entry name" value="PUTRESCINE TRANSPORT SYSTEM PERMEASE PROTEIN POTI"/>
    <property type="match status" value="1"/>
</dbReference>
<feature type="transmembrane region" description="Helical" evidence="8">
    <location>
        <begin position="52"/>
        <end position="79"/>
    </location>
</feature>
<dbReference type="Proteomes" id="UP000049983">
    <property type="component" value="Unassembled WGS sequence"/>
</dbReference>
<dbReference type="Gene3D" id="1.10.3720.10">
    <property type="entry name" value="MetI-like"/>
    <property type="match status" value="1"/>
</dbReference>
<reference evidence="11" key="1">
    <citation type="submission" date="2015-07" db="EMBL/GenBank/DDBJ databases">
        <authorList>
            <person name="Rodrigo-Torres Lidia"/>
            <person name="Arahal R.David."/>
        </authorList>
    </citation>
    <scope>NUCLEOTIDE SEQUENCE [LARGE SCALE GENOMIC DNA]</scope>
    <source>
        <strain evidence="11">CECT 5096</strain>
    </source>
</reference>
<keyword evidence="6 8" id="KW-1133">Transmembrane helix</keyword>
<feature type="transmembrane region" description="Helical" evidence="8">
    <location>
        <begin position="100"/>
        <end position="121"/>
    </location>
</feature>
<protein>
    <submittedName>
        <fullName evidence="10">Inner membrane ABC transporter permease protein YdcV</fullName>
    </submittedName>
</protein>
<sequence length="264" mass="28876">MKPVRTLLNIIAVLTVFLLYAPIFLVVLTSFFSVRRGKIIWESFSFNWYAKLFSNAEIGAAVLSSIKVGIVAVTATLVLSLAMSIYTSRARTPRWERTTISALVFLPFLLPPIITGMALLVTMKEVGIARGVNAVILGHVVFVLAIGFRTLQTRLSMLDPALVWAARDLGAGPWRCFFQVLLPQLAMPLATSAIMSLAISFDETMITLFIVGDGMTLPIRLYGMMRYGFTPEISALVTLVLLVTAILTGALAILYRGRTASIAE</sequence>
<dbReference type="InterPro" id="IPR051789">
    <property type="entry name" value="Bact_Polyamine_Transport"/>
</dbReference>
<keyword evidence="3 8" id="KW-0813">Transport</keyword>
<keyword evidence="7 8" id="KW-0472">Membrane</keyword>
<evidence type="ECO:0000256" key="1">
    <source>
        <dbReference type="ARBA" id="ARBA00004651"/>
    </source>
</evidence>
<evidence type="ECO:0000256" key="6">
    <source>
        <dbReference type="ARBA" id="ARBA00022989"/>
    </source>
</evidence>
<gene>
    <name evidence="10" type="primary">ydcV_5</name>
    <name evidence="10" type="ORF">LA5096_03208</name>
</gene>
<dbReference type="GeneID" id="97670559"/>
<dbReference type="CDD" id="cd06261">
    <property type="entry name" value="TM_PBP2"/>
    <property type="match status" value="1"/>
</dbReference>
<dbReference type="PANTHER" id="PTHR43848">
    <property type="entry name" value="PUTRESCINE TRANSPORT SYSTEM PERMEASE PROTEIN POTI"/>
    <property type="match status" value="1"/>
</dbReference>
<dbReference type="GO" id="GO:0005886">
    <property type="term" value="C:plasma membrane"/>
    <property type="evidence" value="ECO:0007669"/>
    <property type="project" value="UniProtKB-SubCell"/>
</dbReference>
<proteinExistence type="inferred from homology"/>
<accession>A0A0M6ZR21</accession>
<dbReference type="InterPro" id="IPR000515">
    <property type="entry name" value="MetI-like"/>
</dbReference>
<dbReference type="Pfam" id="PF00528">
    <property type="entry name" value="BPD_transp_1"/>
    <property type="match status" value="1"/>
</dbReference>
<dbReference type="InterPro" id="IPR035906">
    <property type="entry name" value="MetI-like_sf"/>
</dbReference>
<evidence type="ECO:0000256" key="4">
    <source>
        <dbReference type="ARBA" id="ARBA00022475"/>
    </source>
</evidence>
<evidence type="ECO:0000259" key="9">
    <source>
        <dbReference type="PROSITE" id="PS50928"/>
    </source>
</evidence>
<organism evidence="10 11">
    <name type="scientific">Roseibium album</name>
    <dbReference type="NCBI Taxonomy" id="311410"/>
    <lineage>
        <taxon>Bacteria</taxon>
        <taxon>Pseudomonadati</taxon>
        <taxon>Pseudomonadota</taxon>
        <taxon>Alphaproteobacteria</taxon>
        <taxon>Hyphomicrobiales</taxon>
        <taxon>Stappiaceae</taxon>
        <taxon>Roseibium</taxon>
    </lineage>
</organism>
<feature type="transmembrane region" description="Helical" evidence="8">
    <location>
        <begin position="176"/>
        <end position="199"/>
    </location>
</feature>
<comment type="similarity">
    <text evidence="2">Belongs to the binding-protein-dependent transport system permease family. CysTW subfamily.</text>
</comment>
<dbReference type="AlphaFoldDB" id="A0A0M6ZR21"/>
<comment type="subcellular location">
    <subcellularLocation>
        <location evidence="1 8">Cell membrane</location>
        <topology evidence="1 8">Multi-pass membrane protein</topology>
    </subcellularLocation>
</comment>
<evidence type="ECO:0000256" key="8">
    <source>
        <dbReference type="RuleBase" id="RU363032"/>
    </source>
</evidence>
<evidence type="ECO:0000256" key="7">
    <source>
        <dbReference type="ARBA" id="ARBA00023136"/>
    </source>
</evidence>
<evidence type="ECO:0000256" key="5">
    <source>
        <dbReference type="ARBA" id="ARBA00022692"/>
    </source>
</evidence>
<evidence type="ECO:0000256" key="3">
    <source>
        <dbReference type="ARBA" id="ARBA00022448"/>
    </source>
</evidence>
<dbReference type="RefSeq" id="WP_055112526.1">
    <property type="nucleotide sequence ID" value="NZ_CANKXR010000012.1"/>
</dbReference>
<feature type="transmembrane region" description="Helical" evidence="8">
    <location>
        <begin position="7"/>
        <end position="32"/>
    </location>
</feature>
<feature type="domain" description="ABC transmembrane type-1" evidence="9">
    <location>
        <begin position="62"/>
        <end position="252"/>
    </location>
</feature>
<evidence type="ECO:0000256" key="2">
    <source>
        <dbReference type="ARBA" id="ARBA00007069"/>
    </source>
</evidence>
<evidence type="ECO:0000313" key="11">
    <source>
        <dbReference type="Proteomes" id="UP000049983"/>
    </source>
</evidence>
<keyword evidence="4" id="KW-1003">Cell membrane</keyword>
<dbReference type="STRING" id="311410.LA5095_00067"/>
<dbReference type="PROSITE" id="PS50928">
    <property type="entry name" value="ABC_TM1"/>
    <property type="match status" value="1"/>
</dbReference>
<dbReference type="SUPFAM" id="SSF161098">
    <property type="entry name" value="MetI-like"/>
    <property type="match status" value="1"/>
</dbReference>